<dbReference type="EMBL" id="JBBGZH010000002">
    <property type="protein sequence ID" value="MEJ5022670.1"/>
    <property type="molecule type" value="Genomic_DNA"/>
</dbReference>
<dbReference type="PROSITE" id="PS51208">
    <property type="entry name" value="AUTOTRANSPORTER"/>
    <property type="match status" value="1"/>
</dbReference>
<reference evidence="4 5" key="1">
    <citation type="submission" date="2023-12" db="EMBL/GenBank/DDBJ databases">
        <title>Gut-associated functions are favored during microbiome assembly across C. elegans life.</title>
        <authorList>
            <person name="Zimmermann J."/>
        </authorList>
    </citation>
    <scope>NUCLEOTIDE SEQUENCE [LARGE SCALE GENOMIC DNA]</scope>
    <source>
        <strain evidence="4 5">MYb71</strain>
    </source>
</reference>
<dbReference type="Proteomes" id="UP001375812">
    <property type="component" value="Unassembled WGS sequence"/>
</dbReference>
<dbReference type="InterPro" id="IPR011050">
    <property type="entry name" value="Pectin_lyase_fold/virulence"/>
</dbReference>
<dbReference type="InterPro" id="IPR036709">
    <property type="entry name" value="Autotransporte_beta_dom_sf"/>
</dbReference>
<feature type="region of interest" description="Disordered" evidence="2">
    <location>
        <begin position="104"/>
        <end position="154"/>
    </location>
</feature>
<dbReference type="RefSeq" id="WP_181153462.1">
    <property type="nucleotide sequence ID" value="NZ_JBBGZH010000002.1"/>
</dbReference>
<sequence>MTVFGLGRGNAYVLIPHHRGQTDFAKQADPNIQIRRQSLKASTAMSGVLATIAAMAAFSGLAFSTTPVLAQQVSGQGGAGGQHAISLPRAGGSGSAAISYSGGGGGGGGGGGKNSTSASEGIGGRGGSGPKAWGGGTGGRWNERGNDGTKGANGLAKGWIWAPGNFGHDGGSGGGGGGGGVTARLSSRMLYDISTSITGGKGGGGGNGAIGGIGYSAAMYPFSAFWDGTGGGGGAGGGGGGGGAALAFSSSSQGPMPAGQVAANIHANITGGAGGDGGYGGDGGAGEAKASLHNAVGGDGGSGGNGGNGGAGILADGFVASFYLTPGTAIAGGNGGKGGNGGWGGNSDYADSYNLGNGGNGGDGGAGGTGVVLGGPNADQSQIYLGDGASVKGGQGGEKGFSGGAGSVYKGTMSPSNGMTGRQGNGGQGVWLSSGNRLRVEVGTGAVIQGGDGASGGIGIEGSVSQSFVNAAGTISGGLGTDGTRSAAASINGTNNVLQLLNGYQFVGGVNLGTDATLSLAGMENSTFDLSWAGTQFRGFNHFLKDGQSTWTLSGKANAKFKDVSVSGGVLALGVDQTALRSETGLIDGGKVIVTGNGAPTSANWSVEQSLIVGNIKAGGLEISNGGTVKVGGDLIIGSQNSASGTVNIAGSQSSLAVDGMLAVGDSGNGTMIVSNGAQVQSGKVAIGRNTGSTGAVLITGAGTKWAARDIYVSGGNADNDGGHGSLTIADGAVVGSPGGMIDVGDNGAYGVLNIGAAEGESAVAPGIFAGRYLMLSPFTDTVFNHNATDYSFDASILGSANLKFLSGNTKLTGASSSFDGNATVSNSTVKVAERAKLNGTWTVNHGGRLEGSGQVGATTINAGAVLAPTGTRSLTLNGGLTLNAGGSILPSDAASLIVNGKATFNSGGLYTYNLATGGSGTTATTVVNGDVALNGTALNVTGAPAIGYHRLISYTGSLTQMNGGLNVGTTPDTTPFGFNYTVDTTQARAVDLFVNPQGLNILQLWDGGTPGSNNQNGVWNSANQNWLNPVGGTADTTWGHGYAIFRGLGGTVAIDGAQSAVGLQFAGGNFRIEGNSGATLNLTGYSGSGINIEVPEIRVLDNEGALISASITGTSGLEKTGDGLLVLWGDNTYSGNTYLSGGILQIASMQNLGSANNTLNINNATLRTADSFDLTQAVTLGGVSTINVLLDQEMKLTGGVSGDGMLFKDGGGTLLLSGANNWSGGTWINDGTLRLEANNLSAIASNSDYVLTGGQLDLNGNALQMRSLIGTGGEISIDGTTLTIAQDADTVFAGRITGNGFNSNLVKSGSGMLVLSGSNSHWGNTTINGGSLAIFDAANLGINSSTASLEISNAALVTLGDIDLNRRVDLVGTGTINTLFGTTLELSGAISGPAGTLHKDGAGRLIISGNGTYAGGTTIAGGILQIGDGGTTGSIIGNITNDSLLAFNRSNAFSYDGSISGAGALLQAGIGTTVLTGNHSYTGNTFITDGTLQIGNGDITGSIAGSVLNNGTLAFNRSDEYTFSGLIVGTGALVQAGSGTLILDADNYYTSGTRIENGALQIGSGGTSGWITGDVANTGTLAFNRSDAFEFSGKISGSGGFQQKGKGTVVLTGDSSYTGTTDVLSGRLAVNGSIGSSMLTTVYEGAELGGTGTVGQTFINGGTLAPGNSIGTLNVAGDLRLTASSLYEVEVSPSGSDRVNVTGQADLGGATVHASFDPGAYVMKRYNILNAGGGLTGSTFGDEVTTNLPENFVSLLRYDANNAFLDLEMNIGGLNVNQQNVSAALVTYFDENGQIPFAFGALDANGLTAASGELATAAQQTTVDAMNQFMNTLADPLVTGRAGRITEAQASDADLFENRWSVWGAGYGSSRTTDGDAIIGSHDARGRVYGVAVGADYLVSADTILGFAVAGGGTKFSLADGMGSGDSDLFQMGIYGKQNIGNAYITGALAYGWQSVDTERTVSFYETDQLNGSYRANSWSGRLEAGYRFDTPWLGITPYAAGQFVSFDLPSYSEKAYAGSDIYALSYSSQRETVGRSELGLSLEKSLTLSDGALTTRGRVAWARNFNNDRSVFAAINALPGAGFVVNGASQPKDVGLASVSAEMVWNNGLSLGAAFDAEFSGVSTNYAGKGVLRYTW</sequence>
<accession>A0ABU8PK80</accession>
<name>A0ABU8PK80_9HYPH</name>
<dbReference type="Gene3D" id="2.160.20.20">
    <property type="match status" value="2"/>
</dbReference>
<dbReference type="InterPro" id="IPR013425">
    <property type="entry name" value="Autotrns_rpt"/>
</dbReference>
<evidence type="ECO:0000256" key="2">
    <source>
        <dbReference type="SAM" id="MobiDB-lite"/>
    </source>
</evidence>
<keyword evidence="1" id="KW-0732">Signal</keyword>
<evidence type="ECO:0000259" key="3">
    <source>
        <dbReference type="PROSITE" id="PS51208"/>
    </source>
</evidence>
<feature type="compositionally biased region" description="Gly residues" evidence="2">
    <location>
        <begin position="104"/>
        <end position="113"/>
    </location>
</feature>
<dbReference type="Pfam" id="PF12951">
    <property type="entry name" value="PATR"/>
    <property type="match status" value="7"/>
</dbReference>
<gene>
    <name evidence="4" type="ORF">WH297_23435</name>
</gene>
<dbReference type="SMART" id="SM00869">
    <property type="entry name" value="Autotransporter"/>
    <property type="match status" value="1"/>
</dbReference>
<protein>
    <submittedName>
        <fullName evidence="4">Autotransporter-associated beta strand repeat-containing protein</fullName>
    </submittedName>
</protein>
<feature type="compositionally biased region" description="Gly residues" evidence="2">
    <location>
        <begin position="121"/>
        <end position="139"/>
    </location>
</feature>
<comment type="caution">
    <text evidence="4">The sequence shown here is derived from an EMBL/GenBank/DDBJ whole genome shotgun (WGS) entry which is preliminary data.</text>
</comment>
<dbReference type="Gene3D" id="2.40.128.130">
    <property type="entry name" value="Autotransporter beta-domain"/>
    <property type="match status" value="1"/>
</dbReference>
<dbReference type="InterPro" id="IPR005546">
    <property type="entry name" value="Autotransporte_beta"/>
</dbReference>
<feature type="domain" description="Autotransporter" evidence="3">
    <location>
        <begin position="1856"/>
        <end position="2138"/>
    </location>
</feature>
<evidence type="ECO:0000313" key="5">
    <source>
        <dbReference type="Proteomes" id="UP001375812"/>
    </source>
</evidence>
<organism evidence="4 5">
    <name type="scientific">Ochrobactrum vermis</name>
    <dbReference type="NCBI Taxonomy" id="1827297"/>
    <lineage>
        <taxon>Bacteria</taxon>
        <taxon>Pseudomonadati</taxon>
        <taxon>Pseudomonadota</taxon>
        <taxon>Alphaproteobacteria</taxon>
        <taxon>Hyphomicrobiales</taxon>
        <taxon>Brucellaceae</taxon>
        <taxon>Brucella/Ochrobactrum group</taxon>
        <taxon>Ochrobactrum</taxon>
    </lineage>
</organism>
<keyword evidence="5" id="KW-1185">Reference proteome</keyword>
<proteinExistence type="predicted"/>
<evidence type="ECO:0000313" key="4">
    <source>
        <dbReference type="EMBL" id="MEJ5022670.1"/>
    </source>
</evidence>
<dbReference type="InterPro" id="IPR012332">
    <property type="entry name" value="Autotransporter_pectin_lyase_C"/>
</dbReference>
<dbReference type="SUPFAM" id="SSF51126">
    <property type="entry name" value="Pectin lyase-like"/>
    <property type="match status" value="4"/>
</dbReference>
<evidence type="ECO:0000256" key="1">
    <source>
        <dbReference type="ARBA" id="ARBA00022729"/>
    </source>
</evidence>
<dbReference type="SUPFAM" id="SSF103515">
    <property type="entry name" value="Autotransporter"/>
    <property type="match status" value="1"/>
</dbReference>
<dbReference type="NCBIfam" id="TIGR02601">
    <property type="entry name" value="autotrns_rpt"/>
    <property type="match status" value="7"/>
</dbReference>